<dbReference type="PANTHER" id="PTHR34699:SF2">
    <property type="entry name" value="NON-CANONICAL PURINE NTP PHOSPHATASE_PRRC1 DOMAIN-CONTAINING PROTEIN"/>
    <property type="match status" value="1"/>
</dbReference>
<evidence type="ECO:0000256" key="1">
    <source>
        <dbReference type="ARBA" id="ARBA00001936"/>
    </source>
</evidence>
<dbReference type="Gene3D" id="3.90.950.10">
    <property type="match status" value="1"/>
</dbReference>
<evidence type="ECO:0000256" key="4">
    <source>
        <dbReference type="ARBA" id="ARBA00022801"/>
    </source>
</evidence>
<dbReference type="RefSeq" id="WP_127736947.1">
    <property type="nucleotide sequence ID" value="NZ_CAJCKN010000024.1"/>
</dbReference>
<dbReference type="HAMAP" id="MF_00648">
    <property type="entry name" value="Non_canon_purine_NTPase_YjjX"/>
    <property type="match status" value="1"/>
</dbReference>
<evidence type="ECO:0000256" key="5">
    <source>
        <dbReference type="ARBA" id="ARBA00022842"/>
    </source>
</evidence>
<dbReference type="InterPro" id="IPR050299">
    <property type="entry name" value="YjjX_NTPase"/>
</dbReference>
<dbReference type="NCBIfam" id="NF002850">
    <property type="entry name" value="PRK03114.1"/>
    <property type="match status" value="1"/>
</dbReference>
<sequence>MIICIGTKNPAKAGAVKEGFSSMPDVEFLELDVSSGVSAQPFSDEETITGAINRAKNALAAGKGDIGIGLEGGVKQTEHGLLICNWGALVLRCGRTYIGAGASIPLPADVADALLAGEELGPVMDRYANKKNVRHNEGAIGVFTNGKITRQKMFAHVMESLVGQYEYELKTSQ</sequence>
<evidence type="ECO:0000313" key="14">
    <source>
        <dbReference type="Proteomes" id="UP000288024"/>
    </source>
</evidence>
<evidence type="ECO:0000313" key="13">
    <source>
        <dbReference type="EMBL" id="RVT64921.1"/>
    </source>
</evidence>
<name>A0A437KCU3_9BACI</name>
<reference evidence="13 14" key="1">
    <citation type="submission" date="2019-01" db="EMBL/GenBank/DDBJ databases">
        <title>Bacillus sp. M5HDSG1-1, whole genome shotgun sequence.</title>
        <authorList>
            <person name="Tuo L."/>
        </authorList>
    </citation>
    <scope>NUCLEOTIDE SEQUENCE [LARGE SCALE GENOMIC DNA]</scope>
    <source>
        <strain evidence="13 14">M5HDSG1-1</strain>
    </source>
</reference>
<dbReference type="GO" id="GO:0046872">
    <property type="term" value="F:metal ion binding"/>
    <property type="evidence" value="ECO:0007669"/>
    <property type="project" value="UniProtKB-KW"/>
</dbReference>
<evidence type="ECO:0000256" key="7">
    <source>
        <dbReference type="ARBA" id="ARBA00023211"/>
    </source>
</evidence>
<dbReference type="GO" id="GO:0000166">
    <property type="term" value="F:nucleotide binding"/>
    <property type="evidence" value="ECO:0007669"/>
    <property type="project" value="UniProtKB-KW"/>
</dbReference>
<accession>A0A437KCU3</accession>
<dbReference type="GO" id="GO:0103023">
    <property type="term" value="F:ITPase activity"/>
    <property type="evidence" value="ECO:0007669"/>
    <property type="project" value="UniProtKB-EC"/>
</dbReference>
<dbReference type="Pfam" id="PF01931">
    <property type="entry name" value="NTPase_I-T"/>
    <property type="match status" value="1"/>
</dbReference>
<evidence type="ECO:0000256" key="11">
    <source>
        <dbReference type="HAMAP-Rule" id="MF_00648"/>
    </source>
</evidence>
<organism evidence="13 14">
    <name type="scientific">Niallia taxi</name>
    <dbReference type="NCBI Taxonomy" id="2499688"/>
    <lineage>
        <taxon>Bacteria</taxon>
        <taxon>Bacillati</taxon>
        <taxon>Bacillota</taxon>
        <taxon>Bacilli</taxon>
        <taxon>Bacillales</taxon>
        <taxon>Bacillaceae</taxon>
        <taxon>Niallia</taxon>
    </lineage>
</organism>
<feature type="domain" description="Non-canonical purine NTP phosphatase/PRRC1" evidence="12">
    <location>
        <begin position="6"/>
        <end position="156"/>
    </location>
</feature>
<proteinExistence type="inferred from homology"/>
<dbReference type="Proteomes" id="UP000288024">
    <property type="component" value="Unassembled WGS sequence"/>
</dbReference>
<keyword evidence="6 11" id="KW-0546">Nucleotide metabolism</keyword>
<gene>
    <name evidence="13" type="ORF">EM808_05225</name>
</gene>
<keyword evidence="3 11" id="KW-0547">Nucleotide-binding</keyword>
<dbReference type="EC" id="3.6.1.73" evidence="11"/>
<keyword evidence="2 11" id="KW-0479">Metal-binding</keyword>
<dbReference type="InterPro" id="IPR029001">
    <property type="entry name" value="ITPase-like_fam"/>
</dbReference>
<comment type="catalytic activity">
    <reaction evidence="9 11">
        <text>XTP + H2O = XDP + phosphate + H(+)</text>
        <dbReference type="Rhea" id="RHEA:28406"/>
        <dbReference type="ChEBI" id="CHEBI:15377"/>
        <dbReference type="ChEBI" id="CHEBI:15378"/>
        <dbReference type="ChEBI" id="CHEBI:43474"/>
        <dbReference type="ChEBI" id="CHEBI:59884"/>
        <dbReference type="ChEBI" id="CHEBI:61314"/>
        <dbReference type="EC" id="3.6.1.73"/>
    </reaction>
</comment>
<comment type="cofactor">
    <cofactor evidence="1">
        <name>Mn(2+)</name>
        <dbReference type="ChEBI" id="CHEBI:29035"/>
    </cofactor>
</comment>
<evidence type="ECO:0000256" key="9">
    <source>
        <dbReference type="ARBA" id="ARBA00048781"/>
    </source>
</evidence>
<dbReference type="PANTHER" id="PTHR34699">
    <property type="match status" value="1"/>
</dbReference>
<dbReference type="FunFam" id="3.90.950.10:FF:000002">
    <property type="entry name" value="Inosine/xanthosine triphosphatase"/>
    <property type="match status" value="1"/>
</dbReference>
<dbReference type="SUPFAM" id="SSF52972">
    <property type="entry name" value="ITPase-like"/>
    <property type="match status" value="1"/>
</dbReference>
<dbReference type="InterPro" id="IPR026533">
    <property type="entry name" value="NTPase/PRRC1"/>
</dbReference>
<evidence type="ECO:0000256" key="6">
    <source>
        <dbReference type="ARBA" id="ARBA00023080"/>
    </source>
</evidence>
<evidence type="ECO:0000256" key="8">
    <source>
        <dbReference type="ARBA" id="ARBA00048174"/>
    </source>
</evidence>
<comment type="cofactor">
    <cofactor evidence="11">
        <name>Mg(2+)</name>
        <dbReference type="ChEBI" id="CHEBI:18420"/>
    </cofactor>
    <cofactor evidence="11">
        <name>Mn(2+)</name>
        <dbReference type="ChEBI" id="CHEBI:29035"/>
    </cofactor>
    <text evidence="11">Binds 1 divalent metal cation per subunit; can use either Mg(2+) or Mn(2+).</text>
</comment>
<comment type="catalytic activity">
    <reaction evidence="8 11">
        <text>ITP + H2O = IDP + phosphate + H(+)</text>
        <dbReference type="Rhea" id="RHEA:28330"/>
        <dbReference type="ChEBI" id="CHEBI:15377"/>
        <dbReference type="ChEBI" id="CHEBI:15378"/>
        <dbReference type="ChEBI" id="CHEBI:43474"/>
        <dbReference type="ChEBI" id="CHEBI:58280"/>
        <dbReference type="ChEBI" id="CHEBI:61402"/>
        <dbReference type="EC" id="3.6.1.73"/>
    </reaction>
</comment>
<comment type="caution">
    <text evidence="13">The sequence shown here is derived from an EMBL/GenBank/DDBJ whole genome shotgun (WGS) entry which is preliminary data.</text>
</comment>
<evidence type="ECO:0000256" key="3">
    <source>
        <dbReference type="ARBA" id="ARBA00022741"/>
    </source>
</evidence>
<dbReference type="AlphaFoldDB" id="A0A437KCU3"/>
<evidence type="ECO:0000259" key="12">
    <source>
        <dbReference type="Pfam" id="PF01931"/>
    </source>
</evidence>
<keyword evidence="14" id="KW-1185">Reference proteome</keyword>
<dbReference type="GO" id="GO:0009117">
    <property type="term" value="P:nucleotide metabolic process"/>
    <property type="evidence" value="ECO:0007669"/>
    <property type="project" value="UniProtKB-KW"/>
</dbReference>
<comment type="subunit">
    <text evidence="11">Homodimer.</text>
</comment>
<dbReference type="EMBL" id="RZTZ01000002">
    <property type="protein sequence ID" value="RVT64921.1"/>
    <property type="molecule type" value="Genomic_DNA"/>
</dbReference>
<comment type="function">
    <text evidence="11">Phosphatase that hydrolyzes non-canonical purine nucleotides such as XTP and ITP to their respective diphosphate derivatives. Probably excludes non-canonical purines from DNA/RNA precursor pool, thus preventing their incorporation into DNA/RNA and avoiding chromosomal lesions.</text>
</comment>
<evidence type="ECO:0000256" key="2">
    <source>
        <dbReference type="ARBA" id="ARBA00022723"/>
    </source>
</evidence>
<comment type="caution">
    <text evidence="11">Lacks conserved residue(s) required for the propagation of feature annotation.</text>
</comment>
<keyword evidence="4 11" id="KW-0378">Hydrolase</keyword>
<dbReference type="GeneID" id="87615937"/>
<keyword evidence="7 11" id="KW-0464">Manganese</keyword>
<evidence type="ECO:0000256" key="10">
    <source>
        <dbReference type="ARBA" id="ARBA00060855"/>
    </source>
</evidence>
<dbReference type="InterPro" id="IPR002786">
    <property type="entry name" value="Non_canon_purine_NTPase"/>
</dbReference>
<comment type="similarity">
    <text evidence="10 11">Belongs to the YjjX NTPase family.</text>
</comment>
<protein>
    <recommendedName>
        <fullName evidence="11">Probable inosine/xanthosine triphosphatase</fullName>
        <shortName evidence="11">ITPase/XTPase</shortName>
        <ecNumber evidence="11">3.6.1.73</ecNumber>
    </recommendedName>
    <alternativeName>
        <fullName evidence="11">Non-canonical purine NTP phosphatase</fullName>
    </alternativeName>
    <alternativeName>
        <fullName evidence="11">Non-standard purine NTP phosphatase</fullName>
    </alternativeName>
    <alternativeName>
        <fullName evidence="11">Nucleoside-triphosphate phosphatase</fullName>
        <shortName evidence="11">NTPase</shortName>
    </alternativeName>
</protein>
<keyword evidence="5 11" id="KW-0460">Magnesium</keyword>